<evidence type="ECO:0000256" key="8">
    <source>
        <dbReference type="ARBA" id="ARBA00023136"/>
    </source>
</evidence>
<feature type="domain" description="ABC transporter" evidence="10">
    <location>
        <begin position="22"/>
        <end position="283"/>
    </location>
</feature>
<dbReference type="GO" id="GO:0005524">
    <property type="term" value="F:ATP binding"/>
    <property type="evidence" value="ECO:0007669"/>
    <property type="project" value="UniProtKB-KW"/>
</dbReference>
<dbReference type="GO" id="GO:0043190">
    <property type="term" value="C:ATP-binding cassette (ABC) transporter complex"/>
    <property type="evidence" value="ECO:0007669"/>
    <property type="project" value="TreeGrafter"/>
</dbReference>
<gene>
    <name evidence="11" type="ORF">HMPREF3192_01340</name>
</gene>
<evidence type="ECO:0000313" key="11">
    <source>
        <dbReference type="EMBL" id="KXB32970.1"/>
    </source>
</evidence>
<dbReference type="InterPro" id="IPR015856">
    <property type="entry name" value="ABC_transpr_CbiO/EcfA_su"/>
</dbReference>
<dbReference type="PANTHER" id="PTHR43553:SF27">
    <property type="entry name" value="ENERGY-COUPLING FACTOR TRANSPORTER ATP-BINDING PROTEIN ECFA2"/>
    <property type="match status" value="1"/>
</dbReference>
<comment type="caution">
    <text evidence="11">The sequence shown here is derived from an EMBL/GenBank/DDBJ whole genome shotgun (WGS) entry which is preliminary data.</text>
</comment>
<evidence type="ECO:0000256" key="3">
    <source>
        <dbReference type="ARBA" id="ARBA00022448"/>
    </source>
</evidence>
<dbReference type="PANTHER" id="PTHR43553">
    <property type="entry name" value="HEAVY METAL TRANSPORTER"/>
    <property type="match status" value="1"/>
</dbReference>
<protein>
    <submittedName>
        <fullName evidence="11">Cobalt ABC transporter, ATP-binding protein</fullName>
    </submittedName>
</protein>
<evidence type="ECO:0000256" key="6">
    <source>
        <dbReference type="ARBA" id="ARBA00022840"/>
    </source>
</evidence>
<evidence type="ECO:0000259" key="10">
    <source>
        <dbReference type="PROSITE" id="PS50893"/>
    </source>
</evidence>
<evidence type="ECO:0000313" key="12">
    <source>
        <dbReference type="Proteomes" id="UP000070675"/>
    </source>
</evidence>
<dbReference type="InterPro" id="IPR050095">
    <property type="entry name" value="ECF_ABC_transporter_ATP-bd"/>
</dbReference>
<dbReference type="SMART" id="SM00382">
    <property type="entry name" value="AAA"/>
    <property type="match status" value="2"/>
</dbReference>
<dbReference type="InterPro" id="IPR027417">
    <property type="entry name" value="P-loop_NTPase"/>
</dbReference>
<dbReference type="AlphaFoldDB" id="A0A133XPV1"/>
<accession>A0A133XPV1</accession>
<dbReference type="PROSITE" id="PS00211">
    <property type="entry name" value="ABC_TRANSPORTER_1"/>
    <property type="match status" value="2"/>
</dbReference>
<keyword evidence="12" id="KW-1185">Reference proteome</keyword>
<keyword evidence="7" id="KW-1278">Translocase</keyword>
<keyword evidence="3" id="KW-0813">Transport</keyword>
<keyword evidence="6 11" id="KW-0067">ATP-binding</keyword>
<dbReference type="InterPro" id="IPR003439">
    <property type="entry name" value="ABC_transporter-like_ATP-bd"/>
</dbReference>
<dbReference type="EMBL" id="LSCR01000042">
    <property type="protein sequence ID" value="KXB32970.1"/>
    <property type="molecule type" value="Genomic_DNA"/>
</dbReference>
<feature type="compositionally biased region" description="Basic and acidic residues" evidence="9">
    <location>
        <begin position="667"/>
        <end position="676"/>
    </location>
</feature>
<dbReference type="InterPro" id="IPR003593">
    <property type="entry name" value="AAA+_ATPase"/>
</dbReference>
<dbReference type="GO" id="GO:0042626">
    <property type="term" value="F:ATPase-coupled transmembrane transporter activity"/>
    <property type="evidence" value="ECO:0007669"/>
    <property type="project" value="TreeGrafter"/>
</dbReference>
<feature type="region of interest" description="Disordered" evidence="9">
    <location>
        <begin position="665"/>
        <end position="699"/>
    </location>
</feature>
<evidence type="ECO:0000256" key="5">
    <source>
        <dbReference type="ARBA" id="ARBA00022741"/>
    </source>
</evidence>
<comment type="subcellular location">
    <subcellularLocation>
        <location evidence="1">Cell membrane</location>
        <topology evidence="1">Peripheral membrane protein</topology>
    </subcellularLocation>
</comment>
<keyword evidence="5" id="KW-0547">Nucleotide-binding</keyword>
<comment type="similarity">
    <text evidence="2">Belongs to the ABC transporter superfamily.</text>
</comment>
<name>A0A133XPV1_9ACTN</name>
<dbReference type="PROSITE" id="PS50893">
    <property type="entry name" value="ABC_TRANSPORTER_2"/>
    <property type="match status" value="2"/>
</dbReference>
<sequence length="699" mass="75397">MNVAHRMDTARHTNVDHRMNVVQLHKVSLFYGKTAALRDVSLSIAQGEHLCVLGGNGSGKSTLALVLAGLLAPDEGSVELVGRAVYDDGRSGKRLDGNINGRGTERSETRIDARIDNEAYKQARRSLGLVFQNPDEQIVTSIVEDDVAFGPENLGLDSAEIQKRVARELHRVAMQNHAQAHPMCLSGGQKQRVALAGALAMHPQLLVLDEPGALLDVRGRRSVMGVLDKLKDAGTTIVHITHFMEEALKADRVLVMHQGRIVADDTPDAIFKHVEKIADSQLELPFAAQLATKLQQVNIPVSWTTSAETLCRELAERLRGCGGGFGSERSECGDAARGGNAIHSKPSSEASTANNAFDSTFISAQNLSFSYGADSRWMRSAGHRVRSTKREAPEEARASSRAALLDLNFSIQKGSYTALIGQTGSGKTTLVRLLCGLAKPDAGSLIVAGHDTKHKRERKLLNGLIGYVMQQPERQLFAETVYDDVAFGPNNLQLPTSEVAQRTEQALRAVALWHKKDASPFELSGGQARLAALAGILAMQPKILLVDEPTAGLDPKGRREVLRLLKRIHAAGTTLVHITHAMEEAACAEKIIVLNQSRILMQGTPQEIFTPAYQALLTKNGLDLPEPLLFAQRLNEKCGREVLGQTLSLSELIASITDYVRTPGDARAADAKRTPGDARGASGVRAAEGTRPAGGKPRG</sequence>
<reference evidence="12" key="1">
    <citation type="submission" date="2016-01" db="EMBL/GenBank/DDBJ databases">
        <authorList>
            <person name="Mitreva M."/>
            <person name="Pepin K.H."/>
            <person name="Mihindukulasuriya K.A."/>
            <person name="Fulton R."/>
            <person name="Fronick C."/>
            <person name="O'Laughlin M."/>
            <person name="Miner T."/>
            <person name="Herter B."/>
            <person name="Rosa B.A."/>
            <person name="Cordes M."/>
            <person name="Tomlinson C."/>
            <person name="Wollam A."/>
            <person name="Palsikar V.B."/>
            <person name="Mardis E.R."/>
            <person name="Wilson R.K."/>
        </authorList>
    </citation>
    <scope>NUCLEOTIDE SEQUENCE [LARGE SCALE GENOMIC DNA]</scope>
    <source>
        <strain evidence="12">DNF00019</strain>
    </source>
</reference>
<feature type="domain" description="ABC transporter" evidence="10">
    <location>
        <begin position="383"/>
        <end position="621"/>
    </location>
</feature>
<evidence type="ECO:0000256" key="2">
    <source>
        <dbReference type="ARBA" id="ARBA00005417"/>
    </source>
</evidence>
<organism evidence="11 12">
    <name type="scientific">Atopobium deltae</name>
    <dbReference type="NCBI Taxonomy" id="1393034"/>
    <lineage>
        <taxon>Bacteria</taxon>
        <taxon>Bacillati</taxon>
        <taxon>Actinomycetota</taxon>
        <taxon>Coriobacteriia</taxon>
        <taxon>Coriobacteriales</taxon>
        <taxon>Atopobiaceae</taxon>
        <taxon>Atopobium</taxon>
    </lineage>
</organism>
<evidence type="ECO:0000256" key="9">
    <source>
        <dbReference type="SAM" id="MobiDB-lite"/>
    </source>
</evidence>
<dbReference type="InterPro" id="IPR017871">
    <property type="entry name" value="ABC_transporter-like_CS"/>
</dbReference>
<dbReference type="NCBIfam" id="NF010167">
    <property type="entry name" value="PRK13648.1"/>
    <property type="match status" value="3"/>
</dbReference>
<dbReference type="STRING" id="1393034.HMPREF3192_01340"/>
<evidence type="ECO:0000256" key="7">
    <source>
        <dbReference type="ARBA" id="ARBA00022967"/>
    </source>
</evidence>
<dbReference type="Pfam" id="PF00005">
    <property type="entry name" value="ABC_tran"/>
    <property type="match status" value="2"/>
</dbReference>
<dbReference type="PATRIC" id="fig|1393034.3.peg.1304"/>
<keyword evidence="4" id="KW-1003">Cell membrane</keyword>
<dbReference type="Gene3D" id="3.40.50.300">
    <property type="entry name" value="P-loop containing nucleotide triphosphate hydrolases"/>
    <property type="match status" value="2"/>
</dbReference>
<evidence type="ECO:0000256" key="1">
    <source>
        <dbReference type="ARBA" id="ARBA00004202"/>
    </source>
</evidence>
<dbReference type="CDD" id="cd03225">
    <property type="entry name" value="ABC_cobalt_CbiO_domain1"/>
    <property type="match status" value="2"/>
</dbReference>
<dbReference type="Proteomes" id="UP000070675">
    <property type="component" value="Unassembled WGS sequence"/>
</dbReference>
<dbReference type="FunFam" id="3.40.50.300:FF:000224">
    <property type="entry name" value="Energy-coupling factor transporter ATP-binding protein EcfA"/>
    <property type="match status" value="1"/>
</dbReference>
<dbReference type="GO" id="GO:0016887">
    <property type="term" value="F:ATP hydrolysis activity"/>
    <property type="evidence" value="ECO:0007669"/>
    <property type="project" value="InterPro"/>
</dbReference>
<proteinExistence type="inferred from homology"/>
<evidence type="ECO:0000256" key="4">
    <source>
        <dbReference type="ARBA" id="ARBA00022475"/>
    </source>
</evidence>
<dbReference type="SUPFAM" id="SSF52540">
    <property type="entry name" value="P-loop containing nucleoside triphosphate hydrolases"/>
    <property type="match status" value="2"/>
</dbReference>
<keyword evidence="8" id="KW-0472">Membrane</keyword>